<proteinExistence type="predicted"/>
<feature type="non-terminal residue" evidence="2">
    <location>
        <position position="81"/>
    </location>
</feature>
<evidence type="ECO:0000313" key="2">
    <source>
        <dbReference type="EMBL" id="OTF71461.1"/>
    </source>
</evidence>
<name>A0A1Y3ASP4_EURMA</name>
<feature type="compositionally biased region" description="Basic and acidic residues" evidence="1">
    <location>
        <begin position="1"/>
        <end position="18"/>
    </location>
</feature>
<sequence length="81" mass="9832">MAKHENEKLQRQLREQQERITMAKKHLEQQQTELNELNVQDWQESVQSPEVMLYRYKDEIDIKSKLVKDVLPNELTDLRLL</sequence>
<evidence type="ECO:0000256" key="1">
    <source>
        <dbReference type="SAM" id="MobiDB-lite"/>
    </source>
</evidence>
<organism evidence="2 3">
    <name type="scientific">Euroglyphus maynei</name>
    <name type="common">Mayne's house dust mite</name>
    <dbReference type="NCBI Taxonomy" id="6958"/>
    <lineage>
        <taxon>Eukaryota</taxon>
        <taxon>Metazoa</taxon>
        <taxon>Ecdysozoa</taxon>
        <taxon>Arthropoda</taxon>
        <taxon>Chelicerata</taxon>
        <taxon>Arachnida</taxon>
        <taxon>Acari</taxon>
        <taxon>Acariformes</taxon>
        <taxon>Sarcoptiformes</taxon>
        <taxon>Astigmata</taxon>
        <taxon>Psoroptidia</taxon>
        <taxon>Analgoidea</taxon>
        <taxon>Pyroglyphidae</taxon>
        <taxon>Pyroglyphinae</taxon>
        <taxon>Euroglyphus</taxon>
    </lineage>
</organism>
<comment type="caution">
    <text evidence="2">The sequence shown here is derived from an EMBL/GenBank/DDBJ whole genome shotgun (WGS) entry which is preliminary data.</text>
</comment>
<dbReference type="AlphaFoldDB" id="A0A1Y3ASP4"/>
<feature type="region of interest" description="Disordered" evidence="1">
    <location>
        <begin position="1"/>
        <end position="27"/>
    </location>
</feature>
<reference evidence="2 3" key="1">
    <citation type="submission" date="2017-03" db="EMBL/GenBank/DDBJ databases">
        <title>Genome Survey of Euroglyphus maynei.</title>
        <authorList>
            <person name="Arlian L.G."/>
            <person name="Morgan M.S."/>
            <person name="Rider S.D."/>
        </authorList>
    </citation>
    <scope>NUCLEOTIDE SEQUENCE [LARGE SCALE GENOMIC DNA]</scope>
    <source>
        <strain evidence="2">Arlian Lab</strain>
        <tissue evidence="2">Whole body</tissue>
    </source>
</reference>
<evidence type="ECO:0000313" key="3">
    <source>
        <dbReference type="Proteomes" id="UP000194236"/>
    </source>
</evidence>
<dbReference type="EMBL" id="MUJZ01060960">
    <property type="protein sequence ID" value="OTF71461.1"/>
    <property type="molecule type" value="Genomic_DNA"/>
</dbReference>
<gene>
    <name evidence="2" type="ORF">BLA29_014958</name>
</gene>
<accession>A0A1Y3ASP4</accession>
<keyword evidence="3" id="KW-1185">Reference proteome</keyword>
<protein>
    <submittedName>
        <fullName evidence="2">Uncharacterized protein</fullName>
    </submittedName>
</protein>
<dbReference type="Proteomes" id="UP000194236">
    <property type="component" value="Unassembled WGS sequence"/>
</dbReference>